<accession>A0A4Z2GJR6</accession>
<name>A0A4Z2GJR6_9TELE</name>
<evidence type="ECO:0000256" key="1">
    <source>
        <dbReference type="SAM" id="MobiDB-lite"/>
    </source>
</evidence>
<sequence>MAAGGDAAPEPKGSKSAPIYPVKLEFSPCHSNRELSRCCSLESTADTTASFFQRRPASFMAAQPEFGGDRNFEGNVGVQEVGVVQSLQRALVKRLETKHVPMNRTTRTTRTTRSTRSTRSDGSTFTPRNTAGEASVLQLICGRVLTSHRSRQWLRKMKAMFSQPTACQLQQEVAEVGPHPSPIYNLIMFRRMPVKPRAYLEPEALQQ</sequence>
<organism evidence="2 3">
    <name type="scientific">Liparis tanakae</name>
    <name type="common">Tanaka's snailfish</name>
    <dbReference type="NCBI Taxonomy" id="230148"/>
    <lineage>
        <taxon>Eukaryota</taxon>
        <taxon>Metazoa</taxon>
        <taxon>Chordata</taxon>
        <taxon>Craniata</taxon>
        <taxon>Vertebrata</taxon>
        <taxon>Euteleostomi</taxon>
        <taxon>Actinopterygii</taxon>
        <taxon>Neopterygii</taxon>
        <taxon>Teleostei</taxon>
        <taxon>Neoteleostei</taxon>
        <taxon>Acanthomorphata</taxon>
        <taxon>Eupercaria</taxon>
        <taxon>Perciformes</taxon>
        <taxon>Cottioidei</taxon>
        <taxon>Cottales</taxon>
        <taxon>Liparidae</taxon>
        <taxon>Liparis</taxon>
    </lineage>
</organism>
<evidence type="ECO:0000313" key="2">
    <source>
        <dbReference type="EMBL" id="TNN53480.1"/>
    </source>
</evidence>
<protein>
    <submittedName>
        <fullName evidence="2">Uncharacterized protein</fullName>
    </submittedName>
</protein>
<comment type="caution">
    <text evidence="2">The sequence shown here is derived from an EMBL/GenBank/DDBJ whole genome shotgun (WGS) entry which is preliminary data.</text>
</comment>
<gene>
    <name evidence="2" type="ORF">EYF80_036322</name>
</gene>
<proteinExistence type="predicted"/>
<dbReference type="Proteomes" id="UP000314294">
    <property type="component" value="Unassembled WGS sequence"/>
</dbReference>
<feature type="compositionally biased region" description="Low complexity" evidence="1">
    <location>
        <begin position="105"/>
        <end position="117"/>
    </location>
</feature>
<feature type="region of interest" description="Disordered" evidence="1">
    <location>
        <begin position="105"/>
        <end position="129"/>
    </location>
</feature>
<dbReference type="AlphaFoldDB" id="A0A4Z2GJR6"/>
<evidence type="ECO:0000313" key="3">
    <source>
        <dbReference type="Proteomes" id="UP000314294"/>
    </source>
</evidence>
<dbReference type="EMBL" id="SRLO01000515">
    <property type="protein sequence ID" value="TNN53480.1"/>
    <property type="molecule type" value="Genomic_DNA"/>
</dbReference>
<reference evidence="2 3" key="1">
    <citation type="submission" date="2019-03" db="EMBL/GenBank/DDBJ databases">
        <title>First draft genome of Liparis tanakae, snailfish: a comprehensive survey of snailfish specific genes.</title>
        <authorList>
            <person name="Kim W."/>
            <person name="Song I."/>
            <person name="Jeong J.-H."/>
            <person name="Kim D."/>
            <person name="Kim S."/>
            <person name="Ryu S."/>
            <person name="Song J.Y."/>
            <person name="Lee S.K."/>
        </authorList>
    </citation>
    <scope>NUCLEOTIDE SEQUENCE [LARGE SCALE GENOMIC DNA]</scope>
    <source>
        <tissue evidence="2">Muscle</tissue>
    </source>
</reference>
<keyword evidence="3" id="KW-1185">Reference proteome</keyword>